<evidence type="ECO:0000256" key="5">
    <source>
        <dbReference type="ARBA" id="ARBA00022490"/>
    </source>
</evidence>
<comment type="similarity">
    <text evidence="3">Belongs to the BBS5 family.</text>
</comment>
<dbReference type="PANTHER" id="PTHR21351">
    <property type="entry name" value="BARDET-BIEDL SYNDROME PROTEIN 5"/>
    <property type="match status" value="1"/>
</dbReference>
<evidence type="ECO:0000256" key="1">
    <source>
        <dbReference type="ARBA" id="ARBA00004309"/>
    </source>
</evidence>
<dbReference type="GO" id="GO:0060271">
    <property type="term" value="P:cilium assembly"/>
    <property type="evidence" value="ECO:0007669"/>
    <property type="project" value="TreeGrafter"/>
</dbReference>
<evidence type="ECO:0000256" key="6">
    <source>
        <dbReference type="ARBA" id="ARBA00023069"/>
    </source>
</evidence>
<keyword evidence="5" id="KW-0963">Cytoplasm</keyword>
<evidence type="ECO:0000256" key="9">
    <source>
        <dbReference type="ARBA" id="ARBA00023273"/>
    </source>
</evidence>
<dbReference type="Pfam" id="PF07289">
    <property type="entry name" value="BBL5"/>
    <property type="match status" value="1"/>
</dbReference>
<dbReference type="CTD" id="129880"/>
<evidence type="ECO:0000259" key="10">
    <source>
        <dbReference type="SMART" id="SM00683"/>
    </source>
</evidence>
<dbReference type="InterPro" id="IPR030804">
    <property type="entry name" value="BBS5/fem-3"/>
</dbReference>
<keyword evidence="7" id="KW-0472">Membrane</keyword>
<dbReference type="PANTHER" id="PTHR21351:SF0">
    <property type="entry name" value="BARDET-BIEDL SYNDROME 5 PROTEIN"/>
    <property type="match status" value="1"/>
</dbReference>
<dbReference type="GO" id="GO:0060170">
    <property type="term" value="C:ciliary membrane"/>
    <property type="evidence" value="ECO:0007669"/>
    <property type="project" value="UniProtKB-SubCell"/>
</dbReference>
<evidence type="ECO:0000256" key="8">
    <source>
        <dbReference type="ARBA" id="ARBA00023212"/>
    </source>
</evidence>
<dbReference type="GO" id="GO:0032266">
    <property type="term" value="F:phosphatidylinositol-3-phosphate binding"/>
    <property type="evidence" value="ECO:0007669"/>
    <property type="project" value="TreeGrafter"/>
</dbReference>
<name>A0A7M7K793_VARDE</name>
<evidence type="ECO:0000256" key="2">
    <source>
        <dbReference type="ARBA" id="ARBA00004607"/>
    </source>
</evidence>
<keyword evidence="9" id="KW-0966">Cell projection</keyword>
<evidence type="ECO:0000256" key="4">
    <source>
        <dbReference type="ARBA" id="ARBA00022475"/>
    </source>
</evidence>
<protein>
    <recommendedName>
        <fullName evidence="10">BBSome complex member BBS5 PH domain-containing protein</fullName>
    </recommendedName>
</protein>
<evidence type="ECO:0000313" key="11">
    <source>
        <dbReference type="EnsemblMetazoa" id="XP_022662256"/>
    </source>
</evidence>
<evidence type="ECO:0000313" key="12">
    <source>
        <dbReference type="Proteomes" id="UP000594260"/>
    </source>
</evidence>
<dbReference type="GO" id="GO:0034451">
    <property type="term" value="C:centriolar satellite"/>
    <property type="evidence" value="ECO:0007669"/>
    <property type="project" value="UniProtKB-SubCell"/>
</dbReference>
<organism evidence="11 12">
    <name type="scientific">Varroa destructor</name>
    <name type="common">Honeybee mite</name>
    <dbReference type="NCBI Taxonomy" id="109461"/>
    <lineage>
        <taxon>Eukaryota</taxon>
        <taxon>Metazoa</taxon>
        <taxon>Ecdysozoa</taxon>
        <taxon>Arthropoda</taxon>
        <taxon>Chelicerata</taxon>
        <taxon>Arachnida</taxon>
        <taxon>Acari</taxon>
        <taxon>Parasitiformes</taxon>
        <taxon>Mesostigmata</taxon>
        <taxon>Gamasina</taxon>
        <taxon>Dermanyssoidea</taxon>
        <taxon>Varroidae</taxon>
        <taxon>Varroa</taxon>
    </lineage>
</organism>
<comment type="subcellular location">
    <subcellularLocation>
        <location evidence="1">Cell projection</location>
        <location evidence="1">Cilium membrane</location>
    </subcellularLocation>
    <subcellularLocation>
        <location evidence="2">Cytoplasm</location>
        <location evidence="2">Cytoskeleton</location>
        <location evidence="2">Microtubule organizing center</location>
        <location evidence="2">Centrosome</location>
        <location evidence="2">Centriolar satellite</location>
    </subcellularLocation>
</comment>
<dbReference type="GO" id="GO:0036064">
    <property type="term" value="C:ciliary basal body"/>
    <property type="evidence" value="ECO:0007669"/>
    <property type="project" value="TreeGrafter"/>
</dbReference>
<proteinExistence type="inferred from homology"/>
<evidence type="ECO:0000256" key="3">
    <source>
        <dbReference type="ARBA" id="ARBA00005822"/>
    </source>
</evidence>
<dbReference type="InterPro" id="IPR014003">
    <property type="entry name" value="BBS5_PH"/>
</dbReference>
<dbReference type="InterPro" id="IPR006606">
    <property type="entry name" value="BBL5"/>
</dbReference>
<keyword evidence="6" id="KW-0969">Cilium</keyword>
<keyword evidence="8" id="KW-0206">Cytoskeleton</keyword>
<dbReference type="GeneID" id="111250780"/>
<accession>A0A7M7K793</accession>
<dbReference type="OMA" id="PNFGIQY"/>
<feature type="domain" description="BBSome complex member BBS5 PH" evidence="10">
    <location>
        <begin position="29"/>
        <end position="83"/>
    </location>
</feature>
<sequence>MHEIYDPYWQDKDIRFDITNPELAFGSVEQLLDKLESVEDTKGNPGERGKIFISNMRLIWQSHTKPRVNLTVGWACVTGISSRSVNSALKGLTEALYLMTRLNNTRFEFIFTNLMSGTPRLVASVLNVYKTYNATRLYRELKLRSAIIHNRALKVLQLERIISKINGVWNLSSDQGNLGTFYVTNVRIVWHANLNENFNVSLPYIQVASLRSRESKFGMALVIETTEWSGGYLLGFKIDPPEKLKEVLKELRSVCKVHREKPIWGVDETTLQTTQKATMELINEEGSIGMPTLIEDDEVSQQDIPPDLLAAYYVDGGLEEDRQIVYAEELGLAVEALTEGYTLKSLWEVIPS</sequence>
<dbReference type="AlphaFoldDB" id="A0A7M7K793"/>
<dbReference type="PIRSF" id="PIRSF010072">
    <property type="entry name" value="DUF1448"/>
    <property type="match status" value="1"/>
</dbReference>
<dbReference type="Proteomes" id="UP000594260">
    <property type="component" value="Unplaced"/>
</dbReference>
<dbReference type="KEGG" id="vde:111250780"/>
<evidence type="ECO:0000256" key="7">
    <source>
        <dbReference type="ARBA" id="ARBA00023136"/>
    </source>
</evidence>
<dbReference type="EnsemblMetazoa" id="XM_022806521">
    <property type="protein sequence ID" value="XP_022662256"/>
    <property type="gene ID" value="LOC111250780"/>
</dbReference>
<dbReference type="FunCoup" id="A0A7M7K793">
    <property type="interactions" value="54"/>
</dbReference>
<feature type="domain" description="BBSome complex member BBS5 PH" evidence="10">
    <location>
        <begin position="159"/>
        <end position="213"/>
    </location>
</feature>
<dbReference type="InParanoid" id="A0A7M7K793"/>
<keyword evidence="4" id="KW-1003">Cell membrane</keyword>
<reference evidence="11" key="1">
    <citation type="submission" date="2021-01" db="UniProtKB">
        <authorList>
            <consortium name="EnsemblMetazoa"/>
        </authorList>
    </citation>
    <scope>IDENTIFICATION</scope>
</reference>
<dbReference type="GO" id="GO:0034464">
    <property type="term" value="C:BBSome"/>
    <property type="evidence" value="ECO:0007669"/>
    <property type="project" value="InterPro"/>
</dbReference>
<dbReference type="SMART" id="SM00683">
    <property type="entry name" value="DM16"/>
    <property type="match status" value="2"/>
</dbReference>
<keyword evidence="12" id="KW-1185">Reference proteome</keyword>
<dbReference type="RefSeq" id="XP_022662256.1">
    <property type="nucleotide sequence ID" value="XM_022806521.1"/>
</dbReference>